<dbReference type="SUPFAM" id="SSF54637">
    <property type="entry name" value="Thioesterase/thiol ester dehydrase-isomerase"/>
    <property type="match status" value="1"/>
</dbReference>
<dbReference type="EMBL" id="HBUF01181639">
    <property type="protein sequence ID" value="CAG6655491.1"/>
    <property type="molecule type" value="Transcribed_RNA"/>
</dbReference>
<dbReference type="PANTHER" id="PTHR21660:SF1">
    <property type="entry name" value="ACYL-COENZYME A THIOESTERASE 13"/>
    <property type="match status" value="1"/>
</dbReference>
<dbReference type="EMBL" id="HBUF01370629">
    <property type="protein sequence ID" value="CAG6725973.1"/>
    <property type="molecule type" value="Transcribed_RNA"/>
</dbReference>
<organism evidence="4">
    <name type="scientific">Cacopsylla melanoneura</name>
    <dbReference type="NCBI Taxonomy" id="428564"/>
    <lineage>
        <taxon>Eukaryota</taxon>
        <taxon>Metazoa</taxon>
        <taxon>Ecdysozoa</taxon>
        <taxon>Arthropoda</taxon>
        <taxon>Hexapoda</taxon>
        <taxon>Insecta</taxon>
        <taxon>Pterygota</taxon>
        <taxon>Neoptera</taxon>
        <taxon>Paraneoptera</taxon>
        <taxon>Hemiptera</taxon>
        <taxon>Sternorrhyncha</taxon>
        <taxon>Psylloidea</taxon>
        <taxon>Psyllidae</taxon>
        <taxon>Psyllinae</taxon>
        <taxon>Cacopsylla</taxon>
    </lineage>
</organism>
<dbReference type="PANTHER" id="PTHR21660">
    <property type="entry name" value="THIOESTERASE SUPERFAMILY MEMBER-RELATED"/>
    <property type="match status" value="1"/>
</dbReference>
<dbReference type="FunFam" id="3.10.129.10:FF:000033">
    <property type="entry name" value="acyl-coenzyme A thioesterase 13"/>
    <property type="match status" value="1"/>
</dbReference>
<dbReference type="InterPro" id="IPR006683">
    <property type="entry name" value="Thioestr_dom"/>
</dbReference>
<feature type="domain" description="Thioesterase" evidence="3">
    <location>
        <begin position="51"/>
        <end position="126"/>
    </location>
</feature>
<protein>
    <submittedName>
        <fullName evidence="4">Acyl-coenzyme A thioesterase 13</fullName>
    </submittedName>
</protein>
<accession>A0A8D8PQV7</accession>
<proteinExistence type="inferred from homology"/>
<name>A0A8D8PQV7_9HEMI</name>
<dbReference type="EMBL" id="HBUF01019359">
    <property type="protein sequence ID" value="CAG6610734.1"/>
    <property type="molecule type" value="Transcribed_RNA"/>
</dbReference>
<dbReference type="EMBL" id="HBUF01019360">
    <property type="protein sequence ID" value="CAG6610735.1"/>
    <property type="molecule type" value="Transcribed_RNA"/>
</dbReference>
<dbReference type="EMBL" id="HBUF01370630">
    <property type="protein sequence ID" value="CAG6725974.1"/>
    <property type="molecule type" value="Transcribed_RNA"/>
</dbReference>
<keyword evidence="2" id="KW-0378">Hydrolase</keyword>
<evidence type="ECO:0000259" key="3">
    <source>
        <dbReference type="Pfam" id="PF03061"/>
    </source>
</evidence>
<dbReference type="CDD" id="cd03443">
    <property type="entry name" value="PaaI_thioesterase"/>
    <property type="match status" value="1"/>
</dbReference>
<sequence length="140" mass="15274">MDLKGVTGILQKMIDHEGHDTILKKVKIVEANDKGTCIAELTVEKEHTNIFNTLHGGYIATLVDIITSLAILAHPRVGKGVSVNLNVSYLKPAKLGDELVIEGTTSKAGRTLAYLDCKIYIKSTKEIVATASHCKFIRED</sequence>
<evidence type="ECO:0000256" key="1">
    <source>
        <dbReference type="ARBA" id="ARBA00008324"/>
    </source>
</evidence>
<evidence type="ECO:0000256" key="2">
    <source>
        <dbReference type="ARBA" id="ARBA00022801"/>
    </source>
</evidence>
<dbReference type="InterPro" id="IPR029069">
    <property type="entry name" value="HotDog_dom_sf"/>
</dbReference>
<comment type="similarity">
    <text evidence="1">Belongs to the thioesterase PaaI family.</text>
</comment>
<dbReference type="GO" id="GO:0047617">
    <property type="term" value="F:fatty acyl-CoA hydrolase activity"/>
    <property type="evidence" value="ECO:0007669"/>
    <property type="project" value="InterPro"/>
</dbReference>
<dbReference type="EMBL" id="HBUF01181640">
    <property type="protein sequence ID" value="CAG6655492.1"/>
    <property type="molecule type" value="Transcribed_RNA"/>
</dbReference>
<reference evidence="4" key="1">
    <citation type="submission" date="2021-05" db="EMBL/GenBank/DDBJ databases">
        <authorList>
            <person name="Alioto T."/>
            <person name="Alioto T."/>
            <person name="Gomez Garrido J."/>
        </authorList>
    </citation>
    <scope>NUCLEOTIDE SEQUENCE</scope>
</reference>
<evidence type="ECO:0000313" key="4">
    <source>
        <dbReference type="EMBL" id="CAG6610734.1"/>
    </source>
</evidence>
<dbReference type="InterPro" id="IPR003736">
    <property type="entry name" value="PAAI_dom"/>
</dbReference>
<dbReference type="EMBL" id="HBUF01019358">
    <property type="protein sequence ID" value="CAG6610733.1"/>
    <property type="molecule type" value="Transcribed_RNA"/>
</dbReference>
<dbReference type="InterPro" id="IPR039298">
    <property type="entry name" value="ACOT13"/>
</dbReference>
<dbReference type="NCBIfam" id="TIGR00369">
    <property type="entry name" value="unchar_dom_1"/>
    <property type="match status" value="1"/>
</dbReference>
<dbReference type="Pfam" id="PF03061">
    <property type="entry name" value="4HBT"/>
    <property type="match status" value="1"/>
</dbReference>
<dbReference type="AlphaFoldDB" id="A0A8D8PQV7"/>
<dbReference type="Gene3D" id="3.10.129.10">
    <property type="entry name" value="Hotdog Thioesterase"/>
    <property type="match status" value="1"/>
</dbReference>
<dbReference type="EMBL" id="HBUF01518847">
    <property type="protein sequence ID" value="CAG6748381.1"/>
    <property type="molecule type" value="Transcribed_RNA"/>
</dbReference>